<name>A4A2K0_9BACT</name>
<reference evidence="2 3" key="1">
    <citation type="submission" date="2006-02" db="EMBL/GenBank/DDBJ databases">
        <authorList>
            <person name="Amann R."/>
            <person name="Ferriera S."/>
            <person name="Johnson J."/>
            <person name="Kravitz S."/>
            <person name="Halpern A."/>
            <person name="Remington K."/>
            <person name="Beeson K."/>
            <person name="Tran B."/>
            <person name="Rogers Y.-H."/>
            <person name="Friedman R."/>
            <person name="Venter J.C."/>
        </authorList>
    </citation>
    <scope>NUCLEOTIDE SEQUENCE [LARGE SCALE GENOMIC DNA]</scope>
    <source>
        <strain evidence="2 3">DSM 3645</strain>
    </source>
</reference>
<evidence type="ECO:0000256" key="1">
    <source>
        <dbReference type="SAM" id="Phobius"/>
    </source>
</evidence>
<evidence type="ECO:0000313" key="2">
    <source>
        <dbReference type="EMBL" id="EAQ77020.1"/>
    </source>
</evidence>
<dbReference type="RefSeq" id="WP_002650548.1">
    <property type="nucleotide sequence ID" value="NZ_CH672376.1"/>
</dbReference>
<protein>
    <submittedName>
        <fullName evidence="2">Uncharacterized protein</fullName>
    </submittedName>
</protein>
<feature type="transmembrane region" description="Helical" evidence="1">
    <location>
        <begin position="111"/>
        <end position="132"/>
    </location>
</feature>
<sequence>MSDLSANPDPPPHDEAIAMPRPTAWPMVLASGVGLMAIGIPTNLIFSIVGLGIVFTALFGWFGQLLTDEAEVEEPLVAPERRARPIRPSHKRVLSPTPGQRLELPEKVHPYSAGVKGGLAGGAVMAIVATLYGLFSGRGLWYPINLLAAMILPHFADDTAVELSQFSLTALLVGVVLHTVTSLLVGLFFGVLLPTLPSSPVFWGGVVGPLLWSAGIYSFMGVLNPVMSDYVSWPWFIASQFAFGIVMGLVVVRSEKISALRLSPTSEEEPHDANS</sequence>
<dbReference type="Gene3D" id="1.10.287.70">
    <property type="match status" value="1"/>
</dbReference>
<feature type="transmembrane region" description="Helical" evidence="1">
    <location>
        <begin position="232"/>
        <end position="252"/>
    </location>
</feature>
<dbReference type="Proteomes" id="UP000004358">
    <property type="component" value="Unassembled WGS sequence"/>
</dbReference>
<feature type="transmembrane region" description="Helical" evidence="1">
    <location>
        <begin position="44"/>
        <end position="62"/>
    </location>
</feature>
<organism evidence="2 3">
    <name type="scientific">Blastopirellula marina DSM 3645</name>
    <dbReference type="NCBI Taxonomy" id="314230"/>
    <lineage>
        <taxon>Bacteria</taxon>
        <taxon>Pseudomonadati</taxon>
        <taxon>Planctomycetota</taxon>
        <taxon>Planctomycetia</taxon>
        <taxon>Pirellulales</taxon>
        <taxon>Pirellulaceae</taxon>
        <taxon>Blastopirellula</taxon>
    </lineage>
</organism>
<dbReference type="HOGENOM" id="CLU_938839_0_0_0"/>
<comment type="caution">
    <text evidence="2">The sequence shown here is derived from an EMBL/GenBank/DDBJ whole genome shotgun (WGS) entry which is preliminary data.</text>
</comment>
<dbReference type="eggNOG" id="ENOG502Z87X">
    <property type="taxonomic scope" value="Bacteria"/>
</dbReference>
<dbReference type="AlphaFoldDB" id="A4A2K0"/>
<accession>A4A2K0</accession>
<keyword evidence="1" id="KW-1133">Transmembrane helix</keyword>
<feature type="transmembrane region" description="Helical" evidence="1">
    <location>
        <begin position="200"/>
        <end position="220"/>
    </location>
</feature>
<dbReference type="OrthoDB" id="240122at2"/>
<keyword evidence="1" id="KW-0472">Membrane</keyword>
<keyword evidence="1" id="KW-0812">Transmembrane</keyword>
<feature type="transmembrane region" description="Helical" evidence="1">
    <location>
        <begin position="139"/>
        <end position="156"/>
    </location>
</feature>
<proteinExistence type="predicted"/>
<feature type="transmembrane region" description="Helical" evidence="1">
    <location>
        <begin position="168"/>
        <end position="193"/>
    </location>
</feature>
<gene>
    <name evidence="2" type="ORF">DSM3645_13313</name>
</gene>
<dbReference type="EMBL" id="AANZ01000046">
    <property type="protein sequence ID" value="EAQ77020.1"/>
    <property type="molecule type" value="Genomic_DNA"/>
</dbReference>
<evidence type="ECO:0000313" key="3">
    <source>
        <dbReference type="Proteomes" id="UP000004358"/>
    </source>
</evidence>
<dbReference type="STRING" id="314230.DSM3645_13313"/>